<feature type="transmembrane region" description="Helical" evidence="1">
    <location>
        <begin position="7"/>
        <end position="27"/>
    </location>
</feature>
<accession>A0ABN4Y7Y2</accession>
<keyword evidence="1" id="KW-0472">Membrane</keyword>
<protein>
    <recommendedName>
        <fullName evidence="4">DUF1145 domain-containing protein</fullName>
    </recommendedName>
</protein>
<sequence length="94" mass="11120">MKFFITAGKSFTLLTWLVMFYNLFIPFEGQVSIILNILLLITVMMHFFQLLIFHTMFSSLLKLKLIDYIKVYFFGVFGLLVYRQKVLDLPPAEK</sequence>
<proteinExistence type="predicted"/>
<keyword evidence="1" id="KW-0812">Transmembrane</keyword>
<dbReference type="PANTHER" id="PTHR38775">
    <property type="entry name" value="INNER MEMBRANE PROTEIN-RELATED"/>
    <property type="match status" value="1"/>
</dbReference>
<feature type="transmembrane region" description="Helical" evidence="1">
    <location>
        <begin position="33"/>
        <end position="53"/>
    </location>
</feature>
<dbReference type="EMBL" id="CP020472">
    <property type="protein sequence ID" value="ARD20558.1"/>
    <property type="molecule type" value="Genomic_DNA"/>
</dbReference>
<reference evidence="2 3" key="1">
    <citation type="submission" date="2017-03" db="EMBL/GenBank/DDBJ databases">
        <title>Genome sequencing of Shewanella japonica KCTC 22435.</title>
        <authorList>
            <person name="Kim K.M."/>
        </authorList>
    </citation>
    <scope>NUCLEOTIDE SEQUENCE [LARGE SCALE GENOMIC DNA]</scope>
    <source>
        <strain evidence="2 3">KCTC 22435</strain>
    </source>
</reference>
<keyword evidence="3" id="KW-1185">Reference proteome</keyword>
<name>A0ABN4Y7Y2_9GAMM</name>
<evidence type="ECO:0000256" key="1">
    <source>
        <dbReference type="SAM" id="Phobius"/>
    </source>
</evidence>
<gene>
    <name evidence="2" type="ORF">SJ2017_0209</name>
</gene>
<organism evidence="2 3">
    <name type="scientific">Shewanella japonica</name>
    <dbReference type="NCBI Taxonomy" id="93973"/>
    <lineage>
        <taxon>Bacteria</taxon>
        <taxon>Pseudomonadati</taxon>
        <taxon>Pseudomonadota</taxon>
        <taxon>Gammaproteobacteria</taxon>
        <taxon>Alteromonadales</taxon>
        <taxon>Shewanellaceae</taxon>
        <taxon>Shewanella</taxon>
    </lineage>
</organism>
<evidence type="ECO:0000313" key="2">
    <source>
        <dbReference type="EMBL" id="ARD20558.1"/>
    </source>
</evidence>
<dbReference type="InterPro" id="IPR009525">
    <property type="entry name" value="DUF1145"/>
</dbReference>
<dbReference type="Proteomes" id="UP000191820">
    <property type="component" value="Chromosome"/>
</dbReference>
<evidence type="ECO:0008006" key="4">
    <source>
        <dbReference type="Google" id="ProtNLM"/>
    </source>
</evidence>
<dbReference type="RefSeq" id="WP_055025385.1">
    <property type="nucleotide sequence ID" value="NZ_CP020472.1"/>
</dbReference>
<dbReference type="PANTHER" id="PTHR38775:SF1">
    <property type="entry name" value="INNER MEMBRANE PROTEIN"/>
    <property type="match status" value="1"/>
</dbReference>
<keyword evidence="1" id="KW-1133">Transmembrane helix</keyword>
<evidence type="ECO:0000313" key="3">
    <source>
        <dbReference type="Proteomes" id="UP000191820"/>
    </source>
</evidence>
<dbReference type="Pfam" id="PF06611">
    <property type="entry name" value="DUF1145"/>
    <property type="match status" value="1"/>
</dbReference>
<feature type="transmembrane region" description="Helical" evidence="1">
    <location>
        <begin position="65"/>
        <end position="82"/>
    </location>
</feature>